<dbReference type="Proteomes" id="UP000812440">
    <property type="component" value="Chromosome 5"/>
</dbReference>
<feature type="region of interest" description="Disordered" evidence="2">
    <location>
        <begin position="919"/>
        <end position="947"/>
    </location>
</feature>
<feature type="coiled-coil region" evidence="1">
    <location>
        <begin position="393"/>
        <end position="420"/>
    </location>
</feature>
<gene>
    <name evidence="4" type="ORF">GDO86_009072</name>
</gene>
<dbReference type="GO" id="GO:0000775">
    <property type="term" value="C:chromosome, centromeric region"/>
    <property type="evidence" value="ECO:0007669"/>
    <property type="project" value="InterPro"/>
</dbReference>
<proteinExistence type="predicted"/>
<sequence>MKTKMAQDGQQAKNEFNALQSELDRTIHAKKILENEMDGLRQKCCRAEQTLDASQSNETDLKRNLEALRSERDSVKCQYDQKSKEVLKLEEEFHTANQTLRQSQLFVDELKAKNIQLETELKSALDKIKDQDAGSFQNLKATMINMETERDLARELLMQREHHLEELKNNQATMVNEIDAIKTQLNCKEKECKELINTNISLSTWKTQHEQVSDAISRERDDLLQRVKDLERSLQTQNDQVNLLENDKTNLHTQIKTLQDIVDAKTNDLHNQQVAYNEVQLRYSSESQEFKNEADRFALKISSLEKLVEEQKQSSWEDKMSSLEGLLLNEKTVNCELQRQVEEILEQKVEIQKSLNEAEKWHERFVVESRTVESLEREISQKDASVGIIQFAVKEKEEEIIRLKEKIEVLDNDLKSAHKNNQEVDNHLQELNLLQESWSAEREHLKSLISSKEKDIEWLTEENERINTLIGQKMQLQETNTILMNQEKRADSKGSEGSEVEISDDSCADNEKSYEALKLELLQLLDEQCNAKRENERLTKANEELTRLINDLQTHEQSLDNLTDLSVYLKDKESSLNNSSFMLETIRMDLDAEDTNVDAVKKTDVMTIEESNGDLYVEQGQPMIQQQETNSYNMDHEYATNISDLLENISGSHDSSPANDFNHSRDHISPTNNTVFHRNSEDQEATADLPSLTESENNDLLAPVHGNLSKPAVERADNKSELTEMIADFHFQDIQVFKVPESVPAQHSSPSAVQHSTDRKSISLESAADIGKSLEEKCGGMAPIRSEDVHNFKEYLTIYQTELDELKKQHLSEIESWKEMLNVQCAEMEMKLSVEKQQNEALTCELEAAKLELQCLDLSAHSLLSFDTEDISRSLETSNQSICTVLPIGKLSLSNSELLANSNLKNDVDTKSISISSCLESPMGKGEQSINPPRSVKPSPTSKDSPCGKLKLQQMIENLNLHVQQTSCENVKLHQSIAKGEHKIKCFVGEIEALNKQIKMQEAELTGKETANTELQGRLKEHDDQRVEFIQRIESLSHEKQVLTRRAEDLEKERCNISSSMEVLMGQLSDLSGIRESLETSNGNLNEKFLEKANELKRVTLEKANIENHALALEADLDAVHAKCQHLQSQNEEHQNSMAALQERLDSVVAEKSQILQELENLTEEKDELEQRCQKLKEKEEDLESNKIHNRELIRMLETELRALKLELQAAKSSIEKLSAERDSLVALQGLEKNALLETEGLQEQIQQIQEEHRRLLKDSEDVQAQLGKIRNEKDIVCKDLERCKTEKQELAKNLSFAQEEVSQMRSGIEKLKTKIESDEKKKNHLIGKLKEAERNSDNLKDKIENLERELSMSEENLESAILQSESSKEEAEDLRSVKETLETNLNSLRRKVVDLEKELEKHKERTEELESKTRSISNALEKSEMEKEQLNVESNKELSLLQTQIRELQEQKIFSEERYKANSDTQTERIAVLEQSKSQLVQQLEETQNARRSLELSVEEVTLEFNTCKGLLAEKTEQIQDLEGKLKNAGSLEEKYCAELAKLLKEKSVLDEEHEAAAVRHAEYVAVMGQNNKELLEEAQSNNRNLELSVQKQTLELNEKKEELEERIQQIHILGCRIKDIEEAENKYCTELLCCETERDELKSKCEDQQKAMELLRAKEQVTSEANEISQAAVAELKTTCKDLETQLKSSTDEKQVLLQKV</sequence>
<feature type="coiled-coil region" evidence="1">
    <location>
        <begin position="16"/>
        <end position="254"/>
    </location>
</feature>
<feature type="coiled-coil region" evidence="1">
    <location>
        <begin position="1577"/>
        <end position="1615"/>
    </location>
</feature>
<dbReference type="Pfam" id="PF10473">
    <property type="entry name" value="CENP-F_leu_zip"/>
    <property type="match status" value="2"/>
</dbReference>
<feature type="compositionally biased region" description="Basic and acidic residues" evidence="2">
    <location>
        <begin position="487"/>
        <end position="496"/>
    </location>
</feature>
<dbReference type="GO" id="GO:0008017">
    <property type="term" value="F:microtubule binding"/>
    <property type="evidence" value="ECO:0007669"/>
    <property type="project" value="InterPro"/>
</dbReference>
<feature type="non-terminal residue" evidence="4">
    <location>
        <position position="1703"/>
    </location>
</feature>
<evidence type="ECO:0000313" key="5">
    <source>
        <dbReference type="Proteomes" id="UP000812440"/>
    </source>
</evidence>
<dbReference type="InterPro" id="IPR043513">
    <property type="entry name" value="Cenp-F"/>
</dbReference>
<evidence type="ECO:0000256" key="2">
    <source>
        <dbReference type="SAM" id="MobiDB-lite"/>
    </source>
</evidence>
<dbReference type="GO" id="GO:0070840">
    <property type="term" value="F:dynein complex binding"/>
    <property type="evidence" value="ECO:0007669"/>
    <property type="project" value="InterPro"/>
</dbReference>
<feature type="compositionally biased region" description="Acidic residues" evidence="2">
    <location>
        <begin position="498"/>
        <end position="507"/>
    </location>
</feature>
<dbReference type="GO" id="GO:0000922">
    <property type="term" value="C:spindle pole"/>
    <property type="evidence" value="ECO:0007669"/>
    <property type="project" value="TreeGrafter"/>
</dbReference>
<dbReference type="PANTHER" id="PTHR18874:SF10">
    <property type="entry name" value="CENTROMERE PROTEIN F"/>
    <property type="match status" value="1"/>
</dbReference>
<feature type="coiled-coil region" evidence="1">
    <location>
        <begin position="1096"/>
        <end position="1533"/>
    </location>
</feature>
<feature type="domain" description="Centromere protein Cenp-F leucine-rich repeat-containing" evidence="3">
    <location>
        <begin position="1319"/>
        <end position="1451"/>
    </location>
</feature>
<comment type="caution">
    <text evidence="4">The sequence shown here is derived from an EMBL/GenBank/DDBJ whole genome shotgun (WGS) entry which is preliminary data.</text>
</comment>
<feature type="compositionally biased region" description="Polar residues" evidence="2">
    <location>
        <begin position="928"/>
        <end position="944"/>
    </location>
</feature>
<keyword evidence="1" id="KW-0175">Coiled coil</keyword>
<reference evidence="4" key="1">
    <citation type="thesis" date="2020" institute="ProQuest LLC" country="789 East Eisenhower Parkway, Ann Arbor, MI, USA">
        <title>Comparative Genomics and Chromosome Evolution.</title>
        <authorList>
            <person name="Mudd A.B."/>
        </authorList>
    </citation>
    <scope>NUCLEOTIDE SEQUENCE</scope>
    <source>
        <strain evidence="4">Female2</strain>
        <tissue evidence="4">Blood</tissue>
    </source>
</reference>
<evidence type="ECO:0000259" key="3">
    <source>
        <dbReference type="Pfam" id="PF10473"/>
    </source>
</evidence>
<dbReference type="GO" id="GO:0042803">
    <property type="term" value="F:protein homodimerization activity"/>
    <property type="evidence" value="ECO:0007669"/>
    <property type="project" value="InterPro"/>
</dbReference>
<feature type="compositionally biased region" description="Polar residues" evidence="2">
    <location>
        <begin position="649"/>
        <end position="661"/>
    </location>
</feature>
<feature type="region of interest" description="Disordered" evidence="2">
    <location>
        <begin position="487"/>
        <end position="507"/>
    </location>
</feature>
<feature type="coiled-coil region" evidence="1">
    <location>
        <begin position="825"/>
        <end position="859"/>
    </location>
</feature>
<evidence type="ECO:0000313" key="4">
    <source>
        <dbReference type="EMBL" id="KAG8443753.1"/>
    </source>
</evidence>
<dbReference type="OrthoDB" id="10255522at2759"/>
<feature type="domain" description="Centromere protein Cenp-F leucine-rich repeat-containing" evidence="3">
    <location>
        <begin position="1087"/>
        <end position="1224"/>
    </location>
</feature>
<dbReference type="GO" id="GO:0005634">
    <property type="term" value="C:nucleus"/>
    <property type="evidence" value="ECO:0007669"/>
    <property type="project" value="TreeGrafter"/>
</dbReference>
<dbReference type="GO" id="GO:0000278">
    <property type="term" value="P:mitotic cell cycle"/>
    <property type="evidence" value="ECO:0007669"/>
    <property type="project" value="TreeGrafter"/>
</dbReference>
<protein>
    <recommendedName>
        <fullName evidence="3">Centromere protein Cenp-F leucine-rich repeat-containing domain-containing protein</fullName>
    </recommendedName>
</protein>
<name>A0A8T2JJM2_9PIPI</name>
<feature type="coiled-coil region" evidence="1">
    <location>
        <begin position="507"/>
        <end position="565"/>
    </location>
</feature>
<dbReference type="EMBL" id="JAACNH010000004">
    <property type="protein sequence ID" value="KAG8443753.1"/>
    <property type="molecule type" value="Genomic_DNA"/>
</dbReference>
<feature type="coiled-coil region" evidence="1">
    <location>
        <begin position="984"/>
        <end position="1053"/>
    </location>
</feature>
<dbReference type="InterPro" id="IPR019513">
    <property type="entry name" value="Centromere_CenpF_leu-rich_rpt"/>
</dbReference>
<organism evidence="4 5">
    <name type="scientific">Hymenochirus boettgeri</name>
    <name type="common">Congo dwarf clawed frog</name>
    <dbReference type="NCBI Taxonomy" id="247094"/>
    <lineage>
        <taxon>Eukaryota</taxon>
        <taxon>Metazoa</taxon>
        <taxon>Chordata</taxon>
        <taxon>Craniata</taxon>
        <taxon>Vertebrata</taxon>
        <taxon>Euteleostomi</taxon>
        <taxon>Amphibia</taxon>
        <taxon>Batrachia</taxon>
        <taxon>Anura</taxon>
        <taxon>Pipoidea</taxon>
        <taxon>Pipidae</taxon>
        <taxon>Pipinae</taxon>
        <taxon>Hymenochirus</taxon>
    </lineage>
</organism>
<dbReference type="PANTHER" id="PTHR18874">
    <property type="entry name" value="CMF/LEK/CENP CELL DIVISION-RELATED"/>
    <property type="match status" value="1"/>
</dbReference>
<keyword evidence="5" id="KW-1185">Reference proteome</keyword>
<feature type="region of interest" description="Disordered" evidence="2">
    <location>
        <begin position="648"/>
        <end position="716"/>
    </location>
</feature>
<dbReference type="GO" id="GO:0010389">
    <property type="term" value="P:regulation of G2/M transition of mitotic cell cycle"/>
    <property type="evidence" value="ECO:0007669"/>
    <property type="project" value="TreeGrafter"/>
</dbReference>
<accession>A0A8T2JJM2</accession>
<dbReference type="GO" id="GO:0051310">
    <property type="term" value="P:metaphase chromosome alignment"/>
    <property type="evidence" value="ECO:0007669"/>
    <property type="project" value="TreeGrafter"/>
</dbReference>
<feature type="coiled-coil region" evidence="1">
    <location>
        <begin position="1640"/>
        <end position="1702"/>
    </location>
</feature>
<evidence type="ECO:0000256" key="1">
    <source>
        <dbReference type="SAM" id="Coils"/>
    </source>
</evidence>